<organism evidence="1 2">
    <name type="scientific">Dermacentor silvarum</name>
    <name type="common">Tick</name>
    <dbReference type="NCBI Taxonomy" id="543639"/>
    <lineage>
        <taxon>Eukaryota</taxon>
        <taxon>Metazoa</taxon>
        <taxon>Ecdysozoa</taxon>
        <taxon>Arthropoda</taxon>
        <taxon>Chelicerata</taxon>
        <taxon>Arachnida</taxon>
        <taxon>Acari</taxon>
        <taxon>Parasitiformes</taxon>
        <taxon>Ixodida</taxon>
        <taxon>Ixodoidea</taxon>
        <taxon>Ixodidae</taxon>
        <taxon>Rhipicephalinae</taxon>
        <taxon>Dermacentor</taxon>
    </lineage>
</organism>
<evidence type="ECO:0000313" key="2">
    <source>
        <dbReference type="Proteomes" id="UP000821865"/>
    </source>
</evidence>
<dbReference type="Proteomes" id="UP000821865">
    <property type="component" value="Chromosome 3"/>
</dbReference>
<accession>A0ACB8D2Q4</accession>
<evidence type="ECO:0000313" key="1">
    <source>
        <dbReference type="EMBL" id="KAH7958618.1"/>
    </source>
</evidence>
<protein>
    <submittedName>
        <fullName evidence="1">Uncharacterized protein</fullName>
    </submittedName>
</protein>
<name>A0ACB8D2Q4_DERSI</name>
<keyword evidence="2" id="KW-1185">Reference proteome</keyword>
<reference evidence="1" key="1">
    <citation type="submission" date="2020-05" db="EMBL/GenBank/DDBJ databases">
        <title>Large-scale comparative analyses of tick genomes elucidate their genetic diversity and vector capacities.</title>
        <authorList>
            <person name="Jia N."/>
            <person name="Wang J."/>
            <person name="Shi W."/>
            <person name="Du L."/>
            <person name="Sun Y."/>
            <person name="Zhan W."/>
            <person name="Jiang J."/>
            <person name="Wang Q."/>
            <person name="Zhang B."/>
            <person name="Ji P."/>
            <person name="Sakyi L.B."/>
            <person name="Cui X."/>
            <person name="Yuan T."/>
            <person name="Jiang B."/>
            <person name="Yang W."/>
            <person name="Lam T.T.-Y."/>
            <person name="Chang Q."/>
            <person name="Ding S."/>
            <person name="Wang X."/>
            <person name="Zhu J."/>
            <person name="Ruan X."/>
            <person name="Zhao L."/>
            <person name="Wei J."/>
            <person name="Que T."/>
            <person name="Du C."/>
            <person name="Cheng J."/>
            <person name="Dai P."/>
            <person name="Han X."/>
            <person name="Huang E."/>
            <person name="Gao Y."/>
            <person name="Liu J."/>
            <person name="Shao H."/>
            <person name="Ye R."/>
            <person name="Li L."/>
            <person name="Wei W."/>
            <person name="Wang X."/>
            <person name="Wang C."/>
            <person name="Yang T."/>
            <person name="Huo Q."/>
            <person name="Li W."/>
            <person name="Guo W."/>
            <person name="Chen H."/>
            <person name="Zhou L."/>
            <person name="Ni X."/>
            <person name="Tian J."/>
            <person name="Zhou Y."/>
            <person name="Sheng Y."/>
            <person name="Liu T."/>
            <person name="Pan Y."/>
            <person name="Xia L."/>
            <person name="Li J."/>
            <person name="Zhao F."/>
            <person name="Cao W."/>
        </authorList>
    </citation>
    <scope>NUCLEOTIDE SEQUENCE</scope>
    <source>
        <strain evidence="1">Dsil-2018</strain>
    </source>
</reference>
<comment type="caution">
    <text evidence="1">The sequence shown here is derived from an EMBL/GenBank/DDBJ whole genome shotgun (WGS) entry which is preliminary data.</text>
</comment>
<sequence length="256" mass="28189">MSITMRRLPVLTVCVLLLGDASAVLRVPLQRVKGGQDGSRGIARSLRFYNPTVSFARKRISVTLENYFNAQYYGNITLGTPPQVFSVTFDTGSSRFWVPSSSCPESSDACRERNRYYSNKSTTYVKDGTPFEIEYGTGYVKGELSTDTFGIGGVRFEGQTFGEITQGQGASFDGSMFDGVLGLCCPHGRPHDVRPVFDHMMALGMEPVFSFYLNRDASGTNGGDVVFGGIDQDHYTGDITYAPVTNKGYWQFHMDG</sequence>
<gene>
    <name evidence="1" type="ORF">HPB49_003379</name>
</gene>
<dbReference type="EMBL" id="CM023472">
    <property type="protein sequence ID" value="KAH7958618.1"/>
    <property type="molecule type" value="Genomic_DNA"/>
</dbReference>
<proteinExistence type="predicted"/>